<dbReference type="InterPro" id="IPR001958">
    <property type="entry name" value="Tet-R_TetA/multi-R_MdtG-like"/>
</dbReference>
<comment type="similarity">
    <text evidence="3">Belongs to the major facilitator superfamily. TCR/Tet family.</text>
</comment>
<evidence type="ECO:0000313" key="11">
    <source>
        <dbReference type="Proteomes" id="UP000436522"/>
    </source>
</evidence>
<reference evidence="10 11" key="1">
    <citation type="submission" date="2019-12" db="EMBL/GenBank/DDBJ databases">
        <title>Roseobacter cerasinus sp. nov., isolated from seawater around aquaculture.</title>
        <authorList>
            <person name="Muramatsu S."/>
            <person name="Takabe Y."/>
            <person name="Mori K."/>
            <person name="Takaichi S."/>
            <person name="Hanada S."/>
        </authorList>
    </citation>
    <scope>NUCLEOTIDE SEQUENCE [LARGE SCALE GENOMIC DNA]</scope>
    <source>
        <strain evidence="10 11">AI77</strain>
    </source>
</reference>
<dbReference type="CDD" id="cd17388">
    <property type="entry name" value="MFS_TetA"/>
    <property type="match status" value="1"/>
</dbReference>
<dbReference type="OrthoDB" id="9764259at2"/>
<dbReference type="PROSITE" id="PS50850">
    <property type="entry name" value="MFS"/>
    <property type="match status" value="1"/>
</dbReference>
<keyword evidence="6 8" id="KW-1133">Transmembrane helix</keyword>
<evidence type="ECO:0000256" key="4">
    <source>
        <dbReference type="ARBA" id="ARBA00022448"/>
    </source>
</evidence>
<dbReference type="PANTHER" id="PTHR23504:SF15">
    <property type="entry name" value="MAJOR FACILITATOR SUPERFAMILY (MFS) PROFILE DOMAIN-CONTAINING PROTEIN"/>
    <property type="match status" value="1"/>
</dbReference>
<dbReference type="InterPro" id="IPR020846">
    <property type="entry name" value="MFS_dom"/>
</dbReference>
<sequence>MRPTVLFILITVMIDAMGIGLIIPVMPDLIQEVQGADLSTAALWGGVLSTTFAVMQFLFGPVIGGLSDRFGRRPVLLVSLTVMALDYLVMAVAGSMALLLLGRVVGGITAATQSTANAYMADISGPEDRAANFGLVGAAFGLGFVLGPLLGGLLGEYGTRAPFLAAAALAALNAVFGYFVLKETVTDQIRRPFDWKRANPLGSFRQLSRLPGIAPLLLVFFLYQVAFMVYPAIWSYFGKERFGWEPATIGLSLALFGIMMAVVQGGLIRPVLRLLGERGTVIYGHLFDTAAFLALAFVASGTVALILTPLAALAAVITPALQGIMSKAVGRDAQGELQGALTSVMALAMIISPMAMTGTFAAFTDADATLYLPGAPFLLSAGLILLGLAVFLKAPARAMAAPDMR</sequence>
<evidence type="ECO:0000256" key="2">
    <source>
        <dbReference type="ARBA" id="ARBA00004141"/>
    </source>
</evidence>
<evidence type="ECO:0000256" key="6">
    <source>
        <dbReference type="ARBA" id="ARBA00022989"/>
    </source>
</evidence>
<keyword evidence="7 8" id="KW-0472">Membrane</keyword>
<feature type="transmembrane region" description="Helical" evidence="8">
    <location>
        <begin position="375"/>
        <end position="396"/>
    </location>
</feature>
<dbReference type="SUPFAM" id="SSF103473">
    <property type="entry name" value="MFS general substrate transporter"/>
    <property type="match status" value="1"/>
</dbReference>
<organism evidence="10 11">
    <name type="scientific">Roseobacter cerasinus</name>
    <dbReference type="NCBI Taxonomy" id="2602289"/>
    <lineage>
        <taxon>Bacteria</taxon>
        <taxon>Pseudomonadati</taxon>
        <taxon>Pseudomonadota</taxon>
        <taxon>Alphaproteobacteria</taxon>
        <taxon>Rhodobacterales</taxon>
        <taxon>Roseobacteraceae</taxon>
        <taxon>Roseobacter</taxon>
    </lineage>
</organism>
<feature type="domain" description="Major facilitator superfamily (MFS) profile" evidence="9">
    <location>
        <begin position="4"/>
        <end position="399"/>
    </location>
</feature>
<dbReference type="RefSeq" id="WP_159978925.1">
    <property type="nucleotide sequence ID" value="NZ_BLIV01000006.1"/>
</dbReference>
<accession>A0A640VYL4</accession>
<dbReference type="AlphaFoldDB" id="A0A640VYL4"/>
<dbReference type="GO" id="GO:0022857">
    <property type="term" value="F:transmembrane transporter activity"/>
    <property type="evidence" value="ECO:0007669"/>
    <property type="project" value="InterPro"/>
</dbReference>
<evidence type="ECO:0000256" key="5">
    <source>
        <dbReference type="ARBA" id="ARBA00022692"/>
    </source>
</evidence>
<evidence type="ECO:0000313" key="10">
    <source>
        <dbReference type="EMBL" id="GFE51316.1"/>
    </source>
</evidence>
<keyword evidence="5 8" id="KW-0812">Transmembrane</keyword>
<dbReference type="Proteomes" id="UP000436522">
    <property type="component" value="Unassembled WGS sequence"/>
</dbReference>
<keyword evidence="11" id="KW-1185">Reference proteome</keyword>
<protein>
    <submittedName>
        <fullName evidence="10">Tetracycline resistance MFS efflux pump</fullName>
    </submittedName>
</protein>
<feature type="transmembrane region" description="Helical" evidence="8">
    <location>
        <begin position="42"/>
        <end position="63"/>
    </location>
</feature>
<name>A0A640VYL4_9RHOB</name>
<comment type="function">
    <text evidence="1">Resistance to tetracycline by an active tetracycline efflux. This is an energy-dependent process that decreases the accumulation of the antibiotic in whole cells. This protein functions as a metal-tetracycline/H(+) antiporter.</text>
</comment>
<evidence type="ECO:0000259" key="9">
    <source>
        <dbReference type="PROSITE" id="PS50850"/>
    </source>
</evidence>
<dbReference type="PROSITE" id="PS00216">
    <property type="entry name" value="SUGAR_TRANSPORT_1"/>
    <property type="match status" value="1"/>
</dbReference>
<feature type="transmembrane region" description="Helical" evidence="8">
    <location>
        <begin position="249"/>
        <end position="268"/>
    </location>
</feature>
<feature type="transmembrane region" description="Helical" evidence="8">
    <location>
        <begin position="337"/>
        <end position="363"/>
    </location>
</feature>
<gene>
    <name evidence="10" type="ORF">So717_30690</name>
</gene>
<dbReference type="InterPro" id="IPR011701">
    <property type="entry name" value="MFS"/>
</dbReference>
<evidence type="ECO:0000256" key="7">
    <source>
        <dbReference type="ARBA" id="ARBA00023136"/>
    </source>
</evidence>
<evidence type="ECO:0000256" key="3">
    <source>
        <dbReference type="ARBA" id="ARBA00007520"/>
    </source>
</evidence>
<dbReference type="Pfam" id="PF07690">
    <property type="entry name" value="MFS_1"/>
    <property type="match status" value="1"/>
</dbReference>
<feature type="transmembrane region" description="Helical" evidence="8">
    <location>
        <begin position="75"/>
        <end position="94"/>
    </location>
</feature>
<dbReference type="EMBL" id="BLIV01000006">
    <property type="protein sequence ID" value="GFE51316.1"/>
    <property type="molecule type" value="Genomic_DNA"/>
</dbReference>
<feature type="transmembrane region" description="Helical" evidence="8">
    <location>
        <begin position="161"/>
        <end position="181"/>
    </location>
</feature>
<dbReference type="PANTHER" id="PTHR23504">
    <property type="entry name" value="MAJOR FACILITATOR SUPERFAMILY DOMAIN-CONTAINING PROTEIN 10"/>
    <property type="match status" value="1"/>
</dbReference>
<feature type="transmembrane region" description="Helical" evidence="8">
    <location>
        <begin position="100"/>
        <end position="121"/>
    </location>
</feature>
<dbReference type="PRINTS" id="PR01035">
    <property type="entry name" value="TCRTETA"/>
</dbReference>
<comment type="subcellular location">
    <subcellularLocation>
        <location evidence="2">Membrane</location>
        <topology evidence="2">Multi-pass membrane protein</topology>
    </subcellularLocation>
</comment>
<proteinExistence type="inferred from homology"/>
<feature type="transmembrane region" description="Helical" evidence="8">
    <location>
        <begin position="133"/>
        <end position="155"/>
    </location>
</feature>
<dbReference type="GO" id="GO:0016020">
    <property type="term" value="C:membrane"/>
    <property type="evidence" value="ECO:0007669"/>
    <property type="project" value="UniProtKB-SubCell"/>
</dbReference>
<comment type="caution">
    <text evidence="10">The sequence shown here is derived from an EMBL/GenBank/DDBJ whole genome shotgun (WGS) entry which is preliminary data.</text>
</comment>
<evidence type="ECO:0000256" key="8">
    <source>
        <dbReference type="SAM" id="Phobius"/>
    </source>
</evidence>
<dbReference type="InterPro" id="IPR005829">
    <property type="entry name" value="Sugar_transporter_CS"/>
</dbReference>
<evidence type="ECO:0000256" key="1">
    <source>
        <dbReference type="ARBA" id="ARBA00003279"/>
    </source>
</evidence>
<keyword evidence="4" id="KW-0813">Transport</keyword>
<dbReference type="Gene3D" id="1.20.1250.20">
    <property type="entry name" value="MFS general substrate transporter like domains"/>
    <property type="match status" value="1"/>
</dbReference>
<dbReference type="InterPro" id="IPR036259">
    <property type="entry name" value="MFS_trans_sf"/>
</dbReference>
<feature type="transmembrane region" description="Helical" evidence="8">
    <location>
        <begin position="213"/>
        <end position="237"/>
    </location>
</feature>